<proteinExistence type="predicted"/>
<dbReference type="Proteomes" id="UP001472677">
    <property type="component" value="Unassembled WGS sequence"/>
</dbReference>
<organism evidence="1 2">
    <name type="scientific">Hibiscus sabdariffa</name>
    <name type="common">roselle</name>
    <dbReference type="NCBI Taxonomy" id="183260"/>
    <lineage>
        <taxon>Eukaryota</taxon>
        <taxon>Viridiplantae</taxon>
        <taxon>Streptophyta</taxon>
        <taxon>Embryophyta</taxon>
        <taxon>Tracheophyta</taxon>
        <taxon>Spermatophyta</taxon>
        <taxon>Magnoliopsida</taxon>
        <taxon>eudicotyledons</taxon>
        <taxon>Gunneridae</taxon>
        <taxon>Pentapetalae</taxon>
        <taxon>rosids</taxon>
        <taxon>malvids</taxon>
        <taxon>Malvales</taxon>
        <taxon>Malvaceae</taxon>
        <taxon>Malvoideae</taxon>
        <taxon>Hibiscus</taxon>
    </lineage>
</organism>
<protein>
    <submittedName>
        <fullName evidence="1">Uncharacterized protein</fullName>
    </submittedName>
</protein>
<comment type="caution">
    <text evidence="1">The sequence shown here is derived from an EMBL/GenBank/DDBJ whole genome shotgun (WGS) entry which is preliminary data.</text>
</comment>
<dbReference type="EMBL" id="JBBPBM010000096">
    <property type="protein sequence ID" value="KAK8508961.1"/>
    <property type="molecule type" value="Genomic_DNA"/>
</dbReference>
<accession>A0ABR2BPJ7</accession>
<gene>
    <name evidence="1" type="ORF">V6N12_058106</name>
</gene>
<name>A0ABR2BPJ7_9ROSI</name>
<evidence type="ECO:0000313" key="1">
    <source>
        <dbReference type="EMBL" id="KAK8508961.1"/>
    </source>
</evidence>
<evidence type="ECO:0000313" key="2">
    <source>
        <dbReference type="Proteomes" id="UP001472677"/>
    </source>
</evidence>
<keyword evidence="2" id="KW-1185">Reference proteome</keyword>
<sequence>MLSSLAKQLNIKVSSRGQGKKQGGRRRPQVEAKNALVIQLTPCCQSLLDVLLAKAGVSAGFTYSWI</sequence>
<reference evidence="1 2" key="1">
    <citation type="journal article" date="2024" name="G3 (Bethesda)">
        <title>Genome assembly of Hibiscus sabdariffa L. provides insights into metabolisms of medicinal natural products.</title>
        <authorList>
            <person name="Kim T."/>
        </authorList>
    </citation>
    <scope>NUCLEOTIDE SEQUENCE [LARGE SCALE GENOMIC DNA]</scope>
    <source>
        <strain evidence="1">TK-2024</strain>
        <tissue evidence="1">Old leaves</tissue>
    </source>
</reference>